<dbReference type="Pfam" id="PF13490">
    <property type="entry name" value="zf-HC2"/>
    <property type="match status" value="1"/>
</dbReference>
<comment type="caution">
    <text evidence="5">The sequence shown here is derived from an EMBL/GenBank/DDBJ whole genome shotgun (WGS) entry which is preliminary data.</text>
</comment>
<dbReference type="InterPro" id="IPR041916">
    <property type="entry name" value="Anti_sigma_zinc_sf"/>
</dbReference>
<evidence type="ECO:0000256" key="2">
    <source>
        <dbReference type="ARBA" id="ARBA00024438"/>
    </source>
</evidence>
<gene>
    <name evidence="5" type="ORF">LX24_01139</name>
</gene>
<keyword evidence="3" id="KW-1133">Transmembrane helix</keyword>
<comment type="similarity">
    <text evidence="1">Belongs to the zinc-associated anti-sigma factor (ZAS) superfamily. Anti-sigma-W factor family.</text>
</comment>
<dbReference type="RefSeq" id="WP_166511173.1">
    <property type="nucleotide sequence ID" value="NZ_VNHM01000005.1"/>
</dbReference>
<feature type="domain" description="Putative zinc-finger" evidence="4">
    <location>
        <begin position="8"/>
        <end position="35"/>
    </location>
</feature>
<evidence type="ECO:0000313" key="5">
    <source>
        <dbReference type="EMBL" id="TYO96188.1"/>
    </source>
</evidence>
<keyword evidence="3" id="KW-0472">Membrane</keyword>
<dbReference type="InterPro" id="IPR027383">
    <property type="entry name" value="Znf_put"/>
</dbReference>
<organism evidence="5 6">
    <name type="scientific">Desulfallas thermosapovorans DSM 6562</name>
    <dbReference type="NCBI Taxonomy" id="1121431"/>
    <lineage>
        <taxon>Bacteria</taxon>
        <taxon>Bacillati</taxon>
        <taxon>Bacillota</taxon>
        <taxon>Clostridia</taxon>
        <taxon>Eubacteriales</taxon>
        <taxon>Desulfallaceae</taxon>
        <taxon>Desulfallas</taxon>
    </lineage>
</organism>
<dbReference type="EMBL" id="VNHM01000005">
    <property type="protein sequence ID" value="TYO96188.1"/>
    <property type="molecule type" value="Genomic_DNA"/>
</dbReference>
<dbReference type="Proteomes" id="UP000323166">
    <property type="component" value="Unassembled WGS sequence"/>
</dbReference>
<feature type="transmembrane region" description="Helical" evidence="3">
    <location>
        <begin position="101"/>
        <end position="120"/>
    </location>
</feature>
<name>A0A5S4ZVT5_9FIRM</name>
<proteinExistence type="inferred from homology"/>
<keyword evidence="3" id="KW-0812">Transmembrane</keyword>
<dbReference type="Gene3D" id="1.10.10.1320">
    <property type="entry name" value="Anti-sigma factor, zinc-finger domain"/>
    <property type="match status" value="1"/>
</dbReference>
<protein>
    <recommendedName>
        <fullName evidence="2">Anti-sigma-W factor RsiW</fullName>
    </recommendedName>
</protein>
<evidence type="ECO:0000259" key="4">
    <source>
        <dbReference type="Pfam" id="PF13490"/>
    </source>
</evidence>
<reference evidence="5 6" key="1">
    <citation type="submission" date="2019-07" db="EMBL/GenBank/DDBJ databases">
        <title>Genomic Encyclopedia of Type Strains, Phase I: the one thousand microbial genomes (KMG-I) project.</title>
        <authorList>
            <person name="Kyrpides N."/>
        </authorList>
    </citation>
    <scope>NUCLEOTIDE SEQUENCE [LARGE SCALE GENOMIC DNA]</scope>
    <source>
        <strain evidence="5 6">DSM 6562</strain>
    </source>
</reference>
<sequence>MCYEEGILQAYLDDELSVKQRSEIATHLEQCVKCRNVLKELQGNNVFVQQCMQNYLVDPPAEYTAGERKLLEKTSLFTGLRYKIMKQTERGLNIMKLYKKIAATAAMAAILFTAFSIPAVRSMAAEFLTVFRMEKVQTITINQKDIEQLEMAFEEGAGKVSVDNFGKIEVTGKQESVPVTLNQATKAIDFDLKLPRPAGYDDPELLKITGSTACLTLDVASVNSLLQAMGSTKLLPESLDGQTFTMHIPTAIAANYRSGDDVLMVIQARSPEIKVPSGVDVLAIRDALLNVPALPDHLRKQLLAVDDWQHTVLIPDMDGTSRDVVVNGNPGVFMDGSNRSDNSEHMTGMSYLVWQNNGVVYALSGTDLDENSALTLAGQMK</sequence>
<evidence type="ECO:0000313" key="6">
    <source>
        <dbReference type="Proteomes" id="UP000323166"/>
    </source>
</evidence>
<dbReference type="AlphaFoldDB" id="A0A5S4ZVT5"/>
<keyword evidence="6" id="KW-1185">Reference proteome</keyword>
<evidence type="ECO:0000256" key="3">
    <source>
        <dbReference type="SAM" id="Phobius"/>
    </source>
</evidence>
<accession>A0A5S4ZVT5</accession>
<evidence type="ECO:0000256" key="1">
    <source>
        <dbReference type="ARBA" id="ARBA00024353"/>
    </source>
</evidence>